<keyword evidence="5" id="KW-0614">Plasmid</keyword>
<keyword evidence="1" id="KW-0560">Oxidoreductase</keyword>
<dbReference type="SUPFAM" id="SSF55347">
    <property type="entry name" value="Glyceraldehyde-3-phosphate dehydrogenase-like, C-terminal domain"/>
    <property type="match status" value="1"/>
</dbReference>
<dbReference type="EMBL" id="FJ577793">
    <property type="protein sequence ID" value="ACO88890.1"/>
    <property type="molecule type" value="Genomic_DNA"/>
</dbReference>
<dbReference type="GO" id="GO:0000166">
    <property type="term" value="F:nucleotide binding"/>
    <property type="evidence" value="ECO:0007669"/>
    <property type="project" value="InterPro"/>
</dbReference>
<dbReference type="PANTHER" id="PTHR43818:SF11">
    <property type="entry name" value="BCDNA.GH03377"/>
    <property type="match status" value="1"/>
</dbReference>
<dbReference type="Gene3D" id="3.30.360.10">
    <property type="entry name" value="Dihydrodipicolinate Reductase, domain 2"/>
    <property type="match status" value="1"/>
</dbReference>
<feature type="domain" description="Gfo/Idh/MocA-like oxidoreductase N-terminal" evidence="3">
    <location>
        <begin position="18"/>
        <end position="145"/>
    </location>
</feature>
<evidence type="ECO:0000256" key="2">
    <source>
        <dbReference type="ARBA" id="ARBA00023027"/>
    </source>
</evidence>
<proteinExistence type="predicted"/>
<dbReference type="AlphaFoldDB" id="C3UMZ9"/>
<dbReference type="InterPro" id="IPR050463">
    <property type="entry name" value="Gfo/Idh/MocA_oxidrdct_glycsds"/>
</dbReference>
<dbReference type="Pfam" id="PF22725">
    <property type="entry name" value="GFO_IDH_MocA_C3"/>
    <property type="match status" value="1"/>
</dbReference>
<dbReference type="Gene3D" id="3.40.50.720">
    <property type="entry name" value="NAD(P)-binding Rossmann-like Domain"/>
    <property type="match status" value="1"/>
</dbReference>
<evidence type="ECO:0000313" key="5">
    <source>
        <dbReference type="EMBL" id="ACO88890.1"/>
    </source>
</evidence>
<dbReference type="InterPro" id="IPR000683">
    <property type="entry name" value="Gfo/Idh/MocA-like_OxRdtase_N"/>
</dbReference>
<evidence type="ECO:0000256" key="1">
    <source>
        <dbReference type="ARBA" id="ARBA00023002"/>
    </source>
</evidence>
<reference evidence="5" key="2">
    <citation type="journal article" date="2009" name="Appl. Environ. Microbiol.">
        <title>Lateral transfer of genes for hexahydro-1,3,5-trinitro-1,3,5-triazine (RDX) degradation.</title>
        <authorList>
            <person name="Andeer P.F."/>
            <person name="Stahl D.A."/>
            <person name="Bruce N.C."/>
            <person name="Strand S.E."/>
        </authorList>
    </citation>
    <scope>NUCLEOTIDE SEQUENCE</scope>
    <source>
        <strain evidence="5">MA1</strain>
        <plasmid evidence="5">pMA1</plasmid>
    </source>
</reference>
<organism evidence="5">
    <name type="scientific">Microbacterium sp. MA1</name>
    <dbReference type="NCBI Taxonomy" id="614068"/>
    <lineage>
        <taxon>Bacteria</taxon>
        <taxon>Bacillati</taxon>
        <taxon>Actinomycetota</taxon>
        <taxon>Actinomycetes</taxon>
        <taxon>Micrococcales</taxon>
        <taxon>Microbacteriaceae</taxon>
        <taxon>Microbacterium</taxon>
    </lineage>
</organism>
<name>C3UMZ9_9MICO</name>
<keyword evidence="2" id="KW-0520">NAD</keyword>
<dbReference type="SUPFAM" id="SSF51735">
    <property type="entry name" value="NAD(P)-binding Rossmann-fold domains"/>
    <property type="match status" value="1"/>
</dbReference>
<accession>C3UMZ9</accession>
<reference evidence="5" key="1">
    <citation type="submission" date="2008-12" db="EMBL/GenBank/DDBJ databases">
        <authorList>
            <person name="Andeer P."/>
            <person name="Stahl D.A."/>
            <person name="Bruce N.C."/>
            <person name="Strand S.E."/>
        </authorList>
    </citation>
    <scope>NUCLEOTIDE SEQUENCE</scope>
    <source>
        <strain evidence="5">MA1</strain>
        <plasmid evidence="5">pMA1</plasmid>
    </source>
</reference>
<dbReference type="InterPro" id="IPR055170">
    <property type="entry name" value="GFO_IDH_MocA-like_dom"/>
</dbReference>
<dbReference type="Pfam" id="PF01408">
    <property type="entry name" value="GFO_IDH_MocA"/>
    <property type="match status" value="1"/>
</dbReference>
<evidence type="ECO:0000259" key="3">
    <source>
        <dbReference type="Pfam" id="PF01408"/>
    </source>
</evidence>
<evidence type="ECO:0000259" key="4">
    <source>
        <dbReference type="Pfam" id="PF22725"/>
    </source>
</evidence>
<geneLocation type="plasmid" evidence="5">
    <name>pMA1</name>
</geneLocation>
<protein>
    <submittedName>
        <fullName evidence="5">Putative oxioreductase</fullName>
    </submittedName>
</protein>
<dbReference type="InterPro" id="IPR036291">
    <property type="entry name" value="NAD(P)-bd_dom_sf"/>
</dbReference>
<feature type="domain" description="GFO/IDH/MocA-like oxidoreductase" evidence="4">
    <location>
        <begin position="154"/>
        <end position="299"/>
    </location>
</feature>
<dbReference type="PANTHER" id="PTHR43818">
    <property type="entry name" value="BCDNA.GH03377"/>
    <property type="match status" value="1"/>
</dbReference>
<sequence>MEAGRVSSTGGMLSSTDIGVAVIGAGMAGKAHAAAYRTASTLYDSILPPIRLVSIADVYEPLAEAGAKRFGYERHDTSWQAIVDAPDIDVVSVVVANHLHREIVEALLAAGKHVLCEKPLSDSLESAYAMADAARNASTVARVGFTYRRAPGIAAIRDLIQSGTLGRVYHITGRYFADYAADPNVAISWRFKGEPGTGALADVGSHLAYLTEFLGGPISSVNGGRFRTVIPERPKPVGVVSGHGHSQVSDEYDTVENDDYATFSIEFAGGAAGAVEVSRVAAGHPNGLSLEVYAENGAATWSQERPSEMQLFLNEGPAGQRGYRQVLLGPAHPYVAGGAPIDVSGVGFGQNEGFAVQARAFLEEVAGIPEADSLPRNASFDEGVRNMVLLEAVAESARRGGASVDIDN</sequence>
<dbReference type="GO" id="GO:0016491">
    <property type="term" value="F:oxidoreductase activity"/>
    <property type="evidence" value="ECO:0007669"/>
    <property type="project" value="UniProtKB-KW"/>
</dbReference>